<comment type="cofactor">
    <cofactor evidence="1">
        <name>Mg(2+)</name>
        <dbReference type="ChEBI" id="CHEBI:18420"/>
    </cofactor>
</comment>
<dbReference type="OrthoDB" id="367448at2"/>
<name>A0A0F4QLE9_9GAMM</name>
<dbReference type="SUPFAM" id="SSF56784">
    <property type="entry name" value="HAD-like"/>
    <property type="match status" value="1"/>
</dbReference>
<dbReference type="PANTHER" id="PTHR46470:SF4">
    <property type="entry name" value="5-AMINO-6-(5-PHOSPHO-D-RIBITYLAMINO)URACIL PHOSPHATASE YIGB"/>
    <property type="match status" value="1"/>
</dbReference>
<dbReference type="InterPro" id="IPR023214">
    <property type="entry name" value="HAD_sf"/>
</dbReference>
<dbReference type="Proteomes" id="UP000033452">
    <property type="component" value="Unassembled WGS sequence"/>
</dbReference>
<dbReference type="Gene3D" id="1.20.120.1600">
    <property type="match status" value="1"/>
</dbReference>
<dbReference type="Gene3D" id="3.40.50.1000">
    <property type="entry name" value="HAD superfamily/HAD-like"/>
    <property type="match status" value="1"/>
</dbReference>
<proteinExistence type="predicted"/>
<dbReference type="GO" id="GO:0016787">
    <property type="term" value="F:hydrolase activity"/>
    <property type="evidence" value="ECO:0007669"/>
    <property type="project" value="UniProtKB-KW"/>
</dbReference>
<dbReference type="GO" id="GO:0009231">
    <property type="term" value="P:riboflavin biosynthetic process"/>
    <property type="evidence" value="ECO:0007669"/>
    <property type="project" value="TreeGrafter"/>
</dbReference>
<accession>A0A0F4QLE9</accession>
<dbReference type="PANTHER" id="PTHR46470">
    <property type="entry name" value="N-ACYLNEURAMINATE-9-PHOSPHATASE"/>
    <property type="match status" value="1"/>
</dbReference>
<dbReference type="SFLD" id="SFLDS00003">
    <property type="entry name" value="Haloacid_Dehalogenase"/>
    <property type="match status" value="1"/>
</dbReference>
<dbReference type="InterPro" id="IPR006439">
    <property type="entry name" value="HAD-SF_hydro_IA"/>
</dbReference>
<protein>
    <submittedName>
        <fullName evidence="4">Haloacid dehalogenase</fullName>
    </submittedName>
</protein>
<evidence type="ECO:0000313" key="5">
    <source>
        <dbReference type="Proteomes" id="UP000033452"/>
    </source>
</evidence>
<dbReference type="NCBIfam" id="TIGR01549">
    <property type="entry name" value="HAD-SF-IA-v1"/>
    <property type="match status" value="1"/>
</dbReference>
<dbReference type="AlphaFoldDB" id="A0A0F4QLE9"/>
<evidence type="ECO:0000256" key="1">
    <source>
        <dbReference type="ARBA" id="ARBA00001946"/>
    </source>
</evidence>
<keyword evidence="5" id="KW-1185">Reference proteome</keyword>
<evidence type="ECO:0000256" key="2">
    <source>
        <dbReference type="ARBA" id="ARBA00022801"/>
    </source>
</evidence>
<keyword evidence="3" id="KW-0460">Magnesium</keyword>
<sequence>MRFNRAIDEIQVLSFDLDDTLYNNHPIIANAVQAMNDYVNALAPWRAQGPQFWLECRQHVATEQSELTNDVTRWRQAALRYGLQQAGYSDADIEHHTHSAYQAFATARSQIEVSASVLALLARLSKRFRLIAITNGNVEVERFNLAGQFEQVFMAGRDGRAKPHADLFDAACQYCAVAPHQILHIGDSLDTDVQGANLAGCRSVWLNNQDVAYRYQGLADIEIGDIHALSLLLK</sequence>
<dbReference type="EMBL" id="JXYA01000037">
    <property type="protein sequence ID" value="KJZ07477.1"/>
    <property type="molecule type" value="Genomic_DNA"/>
</dbReference>
<reference evidence="4 5" key="1">
    <citation type="journal article" date="2015" name="BMC Genomics">
        <title>Genome mining reveals unlocked bioactive potential of marine Gram-negative bacteria.</title>
        <authorList>
            <person name="Machado H."/>
            <person name="Sonnenschein E.C."/>
            <person name="Melchiorsen J."/>
            <person name="Gram L."/>
        </authorList>
    </citation>
    <scope>NUCLEOTIDE SEQUENCE [LARGE SCALE GENOMIC DNA]</scope>
    <source>
        <strain evidence="4 5">S2471</strain>
    </source>
</reference>
<evidence type="ECO:0000256" key="3">
    <source>
        <dbReference type="ARBA" id="ARBA00022842"/>
    </source>
</evidence>
<gene>
    <name evidence="4" type="ORF">TW77_15410</name>
</gene>
<keyword evidence="2" id="KW-0378">Hydrolase</keyword>
<dbReference type="SFLD" id="SFLDG01129">
    <property type="entry name" value="C1.5:_HAD__Beta-PGM__Phosphata"/>
    <property type="match status" value="1"/>
</dbReference>
<comment type="caution">
    <text evidence="4">The sequence shown here is derived from an EMBL/GenBank/DDBJ whole genome shotgun (WGS) entry which is preliminary data.</text>
</comment>
<evidence type="ECO:0000313" key="4">
    <source>
        <dbReference type="EMBL" id="KJZ07477.1"/>
    </source>
</evidence>
<dbReference type="Pfam" id="PF00702">
    <property type="entry name" value="Hydrolase"/>
    <property type="match status" value="1"/>
</dbReference>
<dbReference type="InterPro" id="IPR036412">
    <property type="entry name" value="HAD-like_sf"/>
</dbReference>
<organism evidence="4 5">
    <name type="scientific">Pseudoalteromonas rubra</name>
    <dbReference type="NCBI Taxonomy" id="43658"/>
    <lineage>
        <taxon>Bacteria</taxon>
        <taxon>Pseudomonadati</taxon>
        <taxon>Pseudomonadota</taxon>
        <taxon>Gammaproteobacteria</taxon>
        <taxon>Alteromonadales</taxon>
        <taxon>Pseudoalteromonadaceae</taxon>
        <taxon>Pseudoalteromonas</taxon>
    </lineage>
</organism>
<dbReference type="InterPro" id="IPR051400">
    <property type="entry name" value="HAD-like_hydrolase"/>
</dbReference>
<dbReference type="PATRIC" id="fig|43658.5.peg.3259"/>
<dbReference type="RefSeq" id="WP_046005872.1">
    <property type="nucleotide sequence ID" value="NZ_JXYA01000037.1"/>
</dbReference>